<evidence type="ECO:0000259" key="3">
    <source>
        <dbReference type="Pfam" id="PF13354"/>
    </source>
</evidence>
<dbReference type="InterPro" id="IPR045155">
    <property type="entry name" value="Beta-lactam_cat"/>
</dbReference>
<dbReference type="SUPFAM" id="SSF56601">
    <property type="entry name" value="beta-lactamase/transpeptidase-like"/>
    <property type="match status" value="1"/>
</dbReference>
<dbReference type="Gene3D" id="3.40.710.10">
    <property type="entry name" value="DD-peptidase/beta-lactamase superfamily"/>
    <property type="match status" value="1"/>
</dbReference>
<dbReference type="AlphaFoldDB" id="A0A917PYN7"/>
<dbReference type="Proteomes" id="UP000635983">
    <property type="component" value="Unassembled WGS sequence"/>
</dbReference>
<evidence type="ECO:0000313" key="5">
    <source>
        <dbReference type="Proteomes" id="UP000635983"/>
    </source>
</evidence>
<comment type="catalytic activity">
    <reaction evidence="1">
        <text>a beta-lactam + H2O = a substituted beta-amino acid</text>
        <dbReference type="Rhea" id="RHEA:20401"/>
        <dbReference type="ChEBI" id="CHEBI:15377"/>
        <dbReference type="ChEBI" id="CHEBI:35627"/>
        <dbReference type="ChEBI" id="CHEBI:140347"/>
        <dbReference type="EC" id="3.5.2.6"/>
    </reaction>
</comment>
<feature type="chain" id="PRO_5036996674" evidence="2">
    <location>
        <begin position="32"/>
        <end position="369"/>
    </location>
</feature>
<proteinExistence type="predicted"/>
<sequence>MFKSRPISRPSRRSLSALLLTGLLFNTAVFSAPSTSDWSSTLDAKLKNIEQSYPGNIGVYVKDLQTGQSYSFKAEEHWYLASMVKVPVAIAVMRAVERGELALDQRLPLLSSDYVDGAGQTNWHGPGERLTVDWLISQMLINSDNTATDVLIRQIGLDAVNHVVAELAPGNIETITRLADVRRHVYSHYHRAAFELVGRQFLTLRQQSTETERRQTLARLLKVPAQEIAQISYHQAFDRYYSEGLNSGALTAYGLLLERFFRGEALQAESTQYLLSTMGKVATGRKRLRNGLPKGVALAHKTGTQYGRFCDAGIAQTGEGDIRHSVIIATCTRGDMSMARSEKAISDVGRAIGMSGVLSAPITVGEASR</sequence>
<keyword evidence="2" id="KW-0732">Signal</keyword>
<reference evidence="4" key="1">
    <citation type="journal article" date="2014" name="Int. J. Syst. Evol. Microbiol.">
        <title>Complete genome sequence of Corynebacterium casei LMG S-19264T (=DSM 44701T), isolated from a smear-ripened cheese.</title>
        <authorList>
            <consortium name="US DOE Joint Genome Institute (JGI-PGF)"/>
            <person name="Walter F."/>
            <person name="Albersmeier A."/>
            <person name="Kalinowski J."/>
            <person name="Ruckert C."/>
        </authorList>
    </citation>
    <scope>NUCLEOTIDE SEQUENCE</scope>
    <source>
        <strain evidence="4">JCM 30078</strain>
    </source>
</reference>
<dbReference type="Pfam" id="PF13354">
    <property type="entry name" value="Beta-lactamase2"/>
    <property type="match status" value="1"/>
</dbReference>
<accession>A0A917PYN7</accession>
<dbReference type="GO" id="GO:0008800">
    <property type="term" value="F:beta-lactamase activity"/>
    <property type="evidence" value="ECO:0007669"/>
    <property type="project" value="UniProtKB-EC"/>
</dbReference>
<organism evidence="4 5">
    <name type="scientific">Pseudomonas matsuisoli</name>
    <dbReference type="NCBI Taxonomy" id="1515666"/>
    <lineage>
        <taxon>Bacteria</taxon>
        <taxon>Pseudomonadati</taxon>
        <taxon>Pseudomonadota</taxon>
        <taxon>Gammaproteobacteria</taxon>
        <taxon>Pseudomonadales</taxon>
        <taxon>Pseudomonadaceae</taxon>
        <taxon>Pseudomonas</taxon>
    </lineage>
</organism>
<dbReference type="PANTHER" id="PTHR35333:SF4">
    <property type="entry name" value="SLR0121 PROTEIN"/>
    <property type="match status" value="1"/>
</dbReference>
<name>A0A917PYN7_9PSED</name>
<dbReference type="RefSeq" id="WP_188983728.1">
    <property type="nucleotide sequence ID" value="NZ_BMPO01000005.1"/>
</dbReference>
<reference evidence="4" key="2">
    <citation type="submission" date="2020-09" db="EMBL/GenBank/DDBJ databases">
        <authorList>
            <person name="Sun Q."/>
            <person name="Ohkuma M."/>
        </authorList>
    </citation>
    <scope>NUCLEOTIDE SEQUENCE</scope>
    <source>
        <strain evidence="4">JCM 30078</strain>
    </source>
</reference>
<dbReference type="InterPro" id="IPR000871">
    <property type="entry name" value="Beta-lactam_class-A"/>
</dbReference>
<dbReference type="PANTHER" id="PTHR35333">
    <property type="entry name" value="BETA-LACTAMASE"/>
    <property type="match status" value="1"/>
</dbReference>
<keyword evidence="5" id="KW-1185">Reference proteome</keyword>
<dbReference type="GO" id="GO:0030655">
    <property type="term" value="P:beta-lactam antibiotic catabolic process"/>
    <property type="evidence" value="ECO:0007669"/>
    <property type="project" value="InterPro"/>
</dbReference>
<evidence type="ECO:0000313" key="4">
    <source>
        <dbReference type="EMBL" id="GGJ99546.1"/>
    </source>
</evidence>
<feature type="signal peptide" evidence="2">
    <location>
        <begin position="1"/>
        <end position="31"/>
    </location>
</feature>
<evidence type="ECO:0000256" key="1">
    <source>
        <dbReference type="ARBA" id="ARBA00001526"/>
    </source>
</evidence>
<gene>
    <name evidence="4" type="ORF">GCM10009304_26720</name>
</gene>
<dbReference type="GO" id="GO:0046677">
    <property type="term" value="P:response to antibiotic"/>
    <property type="evidence" value="ECO:0007669"/>
    <property type="project" value="InterPro"/>
</dbReference>
<dbReference type="InterPro" id="IPR012338">
    <property type="entry name" value="Beta-lactam/transpept-like"/>
</dbReference>
<protein>
    <submittedName>
        <fullName evidence="4">Beta-lactamase</fullName>
    </submittedName>
</protein>
<comment type="caution">
    <text evidence="4">The sequence shown here is derived from an EMBL/GenBank/DDBJ whole genome shotgun (WGS) entry which is preliminary data.</text>
</comment>
<dbReference type="EMBL" id="BMPO01000005">
    <property type="protein sequence ID" value="GGJ99546.1"/>
    <property type="molecule type" value="Genomic_DNA"/>
</dbReference>
<dbReference type="PRINTS" id="PR00118">
    <property type="entry name" value="BLACTAMASEA"/>
</dbReference>
<feature type="domain" description="Beta-lactamase class A catalytic" evidence="3">
    <location>
        <begin position="58"/>
        <end position="318"/>
    </location>
</feature>
<evidence type="ECO:0000256" key="2">
    <source>
        <dbReference type="SAM" id="SignalP"/>
    </source>
</evidence>